<sequence length="223" mass="23787">MSGFPGSPRLVKGAIVGIDPFNPLASIISFQYNPDTMTRQIEAQTTRSDDGDRGEALRLKGAPVETISLDVEIDATDQLEQANPLAVSSGIYPQLSALEMLVYPKSSLVIANTILLAVGTIEIIPPAAPFTLFIWGPQRVLPVRISTFSITEEAYDVNLNPTRARVQLGLRVLSYNDLPITHPGYALFLAHQVAKETMATLNTVGNASASGSLSFSGGVSTGM</sequence>
<dbReference type="EMBL" id="JAUKVY010000013">
    <property type="protein sequence ID" value="MDO1534275.1"/>
    <property type="molecule type" value="Genomic_DNA"/>
</dbReference>
<name>A0ABT8S639_9BURK</name>
<gene>
    <name evidence="1" type="ORF">Q2T77_18460</name>
</gene>
<dbReference type="RefSeq" id="WP_286538084.1">
    <property type="nucleotide sequence ID" value="NZ_JAUJZH010000013.1"/>
</dbReference>
<dbReference type="Proteomes" id="UP001169027">
    <property type="component" value="Unassembled WGS sequence"/>
</dbReference>
<protein>
    <submittedName>
        <fullName evidence="1">Uncharacterized protein</fullName>
    </submittedName>
</protein>
<organism evidence="1 2">
    <name type="scientific">Variovorax ginsengisoli</name>
    <dbReference type="NCBI Taxonomy" id="363844"/>
    <lineage>
        <taxon>Bacteria</taxon>
        <taxon>Pseudomonadati</taxon>
        <taxon>Pseudomonadota</taxon>
        <taxon>Betaproteobacteria</taxon>
        <taxon>Burkholderiales</taxon>
        <taxon>Comamonadaceae</taxon>
        <taxon>Variovorax</taxon>
    </lineage>
</organism>
<reference evidence="1" key="1">
    <citation type="submission" date="2023-06" db="EMBL/GenBank/DDBJ databases">
        <authorList>
            <person name="Jiang Y."/>
            <person name="Liu Q."/>
        </authorList>
    </citation>
    <scope>NUCLEOTIDE SEQUENCE</scope>
    <source>
        <strain evidence="1">CGMCC 1.12090</strain>
    </source>
</reference>
<comment type="caution">
    <text evidence="1">The sequence shown here is derived from an EMBL/GenBank/DDBJ whole genome shotgun (WGS) entry which is preliminary data.</text>
</comment>
<proteinExistence type="predicted"/>
<accession>A0ABT8S639</accession>
<evidence type="ECO:0000313" key="2">
    <source>
        <dbReference type="Proteomes" id="UP001169027"/>
    </source>
</evidence>
<evidence type="ECO:0000313" key="1">
    <source>
        <dbReference type="EMBL" id="MDO1534275.1"/>
    </source>
</evidence>
<keyword evidence="2" id="KW-1185">Reference proteome</keyword>